<proteinExistence type="predicted"/>
<reference evidence="1 2" key="1">
    <citation type="submission" date="2018-10" db="EMBL/GenBank/DDBJ databases">
        <title>Marmoricola sp. 4Q3S-7 whole genome shotgun sequence.</title>
        <authorList>
            <person name="Li F."/>
        </authorList>
    </citation>
    <scope>NUCLEOTIDE SEQUENCE [LARGE SCALE GENOMIC DNA]</scope>
    <source>
        <strain evidence="1 2">4Q3S-7</strain>
    </source>
</reference>
<evidence type="ECO:0000313" key="2">
    <source>
        <dbReference type="Proteomes" id="UP000281708"/>
    </source>
</evidence>
<dbReference type="SUPFAM" id="SSF55961">
    <property type="entry name" value="Bet v1-like"/>
    <property type="match status" value="1"/>
</dbReference>
<gene>
    <name evidence="1" type="ORF">D9V37_16810</name>
</gene>
<accession>A0A3L8P093</accession>
<name>A0A3L8P093_9ACTN</name>
<dbReference type="Proteomes" id="UP000281708">
    <property type="component" value="Unassembled WGS sequence"/>
</dbReference>
<sequence>MKGAAGGTVRFAVPRETAFDYLADPANRAQWQASLRRVEDVVGEVGNGQTWTDVTKPGLRPRMRTKAYEPYDFWAEHGEWRGVRAYLSLELLEHDGGCEVGFRFAIHLPYVPAALSVALTRASVPAVRADLRRAAQILAERSGR</sequence>
<dbReference type="InterPro" id="IPR023393">
    <property type="entry name" value="START-like_dom_sf"/>
</dbReference>
<dbReference type="Gene3D" id="3.30.530.20">
    <property type="match status" value="1"/>
</dbReference>
<keyword evidence="2" id="KW-1185">Reference proteome</keyword>
<comment type="caution">
    <text evidence="1">The sequence shown here is derived from an EMBL/GenBank/DDBJ whole genome shotgun (WGS) entry which is preliminary data.</text>
</comment>
<dbReference type="AlphaFoldDB" id="A0A3L8P093"/>
<dbReference type="RefSeq" id="WP_121807294.1">
    <property type="nucleotide sequence ID" value="NZ_RDBE01000010.1"/>
</dbReference>
<dbReference type="OrthoDB" id="7838135at2"/>
<dbReference type="EMBL" id="RDBE01000010">
    <property type="protein sequence ID" value="RLV47788.1"/>
    <property type="molecule type" value="Genomic_DNA"/>
</dbReference>
<dbReference type="Pfam" id="PF10604">
    <property type="entry name" value="Polyketide_cyc2"/>
    <property type="match status" value="1"/>
</dbReference>
<protein>
    <submittedName>
        <fullName evidence="1">SRPBCC family protein</fullName>
    </submittedName>
</protein>
<organism evidence="1 2">
    <name type="scientific">Nocardioides mangrovicus</name>
    <dbReference type="NCBI Taxonomy" id="2478913"/>
    <lineage>
        <taxon>Bacteria</taxon>
        <taxon>Bacillati</taxon>
        <taxon>Actinomycetota</taxon>
        <taxon>Actinomycetes</taxon>
        <taxon>Propionibacteriales</taxon>
        <taxon>Nocardioidaceae</taxon>
        <taxon>Nocardioides</taxon>
    </lineage>
</organism>
<dbReference type="InterPro" id="IPR019587">
    <property type="entry name" value="Polyketide_cyclase/dehydratase"/>
</dbReference>
<evidence type="ECO:0000313" key="1">
    <source>
        <dbReference type="EMBL" id="RLV47788.1"/>
    </source>
</evidence>